<dbReference type="InterPro" id="IPR050445">
    <property type="entry name" value="Bact_polysacc_biosynth/exp"/>
</dbReference>
<dbReference type="EMBL" id="DXGD01000104">
    <property type="protein sequence ID" value="HIW99053.1"/>
    <property type="molecule type" value="Genomic_DNA"/>
</dbReference>
<keyword evidence="5" id="KW-0547">Nucleotide-binding</keyword>
<dbReference type="Proteomes" id="UP000824151">
    <property type="component" value="Unassembled WGS sequence"/>
</dbReference>
<comment type="subcellular location">
    <subcellularLocation>
        <location evidence="1">Cell membrane</location>
        <topology evidence="1">Multi-pass membrane protein</topology>
    </subcellularLocation>
</comment>
<dbReference type="InterPro" id="IPR033756">
    <property type="entry name" value="YlxH/NBP35"/>
</dbReference>
<evidence type="ECO:0000256" key="8">
    <source>
        <dbReference type="ARBA" id="ARBA00023136"/>
    </source>
</evidence>
<evidence type="ECO:0000256" key="7">
    <source>
        <dbReference type="ARBA" id="ARBA00022989"/>
    </source>
</evidence>
<gene>
    <name evidence="11" type="ORF">H9871_02815</name>
</gene>
<proteinExistence type="inferred from homology"/>
<sequence>MKLKDYLSLLRRSIGLLIVATLIGGLCGAATALTLPTSYSARTELFVSVNTSGDPYEMQMGSSFIQERIQTYMDMADSRSVLEPVIDDLGLDTTPESLASSVTAYSDPRTVLITVEASQSSPDAAQDLSGAVADSLVTVIGDMEDPGDGDASQIRLTVSNPPVAPVEPDGLPWWVYAAGGLPIGFAVGLALALARAALDNKLRSREDLQSISSAPVLGSVPAGSGPRDSMLISHLGLDDVRAEAFRRLRTNLRFAQVDKENSAVLVTSAQAQEGKSSTSINLAIAAAQAGSRVALVDADLRQPTIADKMGLENSAGLTTVLVGAADVSDLLQPWGADELYVLTA</sequence>
<protein>
    <submittedName>
        <fullName evidence="11">P-loop NTPase</fullName>
    </submittedName>
</protein>
<dbReference type="Pfam" id="PF02706">
    <property type="entry name" value="Wzz"/>
    <property type="match status" value="1"/>
</dbReference>
<dbReference type="InterPro" id="IPR027417">
    <property type="entry name" value="P-loop_NTPase"/>
</dbReference>
<feature type="non-terminal residue" evidence="11">
    <location>
        <position position="344"/>
    </location>
</feature>
<organism evidence="11 12">
    <name type="scientific">Candidatus Nesterenkonia stercoripullorum</name>
    <dbReference type="NCBI Taxonomy" id="2838701"/>
    <lineage>
        <taxon>Bacteria</taxon>
        <taxon>Bacillati</taxon>
        <taxon>Actinomycetota</taxon>
        <taxon>Actinomycetes</taxon>
        <taxon>Micrococcales</taxon>
        <taxon>Micrococcaceae</taxon>
        <taxon>Nesterenkonia</taxon>
    </lineage>
</organism>
<dbReference type="InterPro" id="IPR003856">
    <property type="entry name" value="LPS_length_determ_N"/>
</dbReference>
<keyword evidence="3" id="KW-1003">Cell membrane</keyword>
<evidence type="ECO:0000313" key="12">
    <source>
        <dbReference type="Proteomes" id="UP000824151"/>
    </source>
</evidence>
<dbReference type="PANTHER" id="PTHR32309">
    <property type="entry name" value="TYROSINE-PROTEIN KINASE"/>
    <property type="match status" value="1"/>
</dbReference>
<accession>A0A9D1URW3</accession>
<name>A0A9D1URW3_9MICC</name>
<evidence type="ECO:0000256" key="3">
    <source>
        <dbReference type="ARBA" id="ARBA00022475"/>
    </source>
</evidence>
<dbReference type="Pfam" id="PF10609">
    <property type="entry name" value="ParA"/>
    <property type="match status" value="1"/>
</dbReference>
<dbReference type="GO" id="GO:0005524">
    <property type="term" value="F:ATP binding"/>
    <property type="evidence" value="ECO:0007669"/>
    <property type="project" value="UniProtKB-KW"/>
</dbReference>
<keyword evidence="7 9" id="KW-1133">Transmembrane helix</keyword>
<evidence type="ECO:0000313" key="11">
    <source>
        <dbReference type="EMBL" id="HIW99053.1"/>
    </source>
</evidence>
<keyword evidence="6" id="KW-0067">ATP-binding</keyword>
<dbReference type="SUPFAM" id="SSF52540">
    <property type="entry name" value="P-loop containing nucleoside triphosphate hydrolases"/>
    <property type="match status" value="1"/>
</dbReference>
<reference evidence="11" key="1">
    <citation type="journal article" date="2021" name="PeerJ">
        <title>Extensive microbial diversity within the chicken gut microbiome revealed by metagenomics and culture.</title>
        <authorList>
            <person name="Gilroy R."/>
            <person name="Ravi A."/>
            <person name="Getino M."/>
            <person name="Pursley I."/>
            <person name="Horton D.L."/>
            <person name="Alikhan N.F."/>
            <person name="Baker D."/>
            <person name="Gharbi K."/>
            <person name="Hall N."/>
            <person name="Watson M."/>
            <person name="Adriaenssens E.M."/>
            <person name="Foster-Nyarko E."/>
            <person name="Jarju S."/>
            <person name="Secka A."/>
            <person name="Antonio M."/>
            <person name="Oren A."/>
            <person name="Chaudhuri R.R."/>
            <person name="La Ragione R."/>
            <person name="Hildebrand F."/>
            <person name="Pallen M.J."/>
        </authorList>
    </citation>
    <scope>NUCLEOTIDE SEQUENCE</scope>
    <source>
        <strain evidence="11">ChiHejej3B27-3195</strain>
    </source>
</reference>
<evidence type="ECO:0000256" key="9">
    <source>
        <dbReference type="SAM" id="Phobius"/>
    </source>
</evidence>
<dbReference type="GO" id="GO:0005886">
    <property type="term" value="C:plasma membrane"/>
    <property type="evidence" value="ECO:0007669"/>
    <property type="project" value="UniProtKB-SubCell"/>
</dbReference>
<dbReference type="Gene3D" id="3.40.50.300">
    <property type="entry name" value="P-loop containing nucleotide triphosphate hydrolases"/>
    <property type="match status" value="1"/>
</dbReference>
<evidence type="ECO:0000256" key="4">
    <source>
        <dbReference type="ARBA" id="ARBA00022692"/>
    </source>
</evidence>
<evidence type="ECO:0000256" key="1">
    <source>
        <dbReference type="ARBA" id="ARBA00004651"/>
    </source>
</evidence>
<evidence type="ECO:0000256" key="5">
    <source>
        <dbReference type="ARBA" id="ARBA00022741"/>
    </source>
</evidence>
<dbReference type="InterPro" id="IPR005702">
    <property type="entry name" value="Wzc-like_C"/>
</dbReference>
<feature type="transmembrane region" description="Helical" evidence="9">
    <location>
        <begin position="173"/>
        <end position="198"/>
    </location>
</feature>
<dbReference type="CDD" id="cd05387">
    <property type="entry name" value="BY-kinase"/>
    <property type="match status" value="1"/>
</dbReference>
<reference evidence="11" key="2">
    <citation type="submission" date="2021-04" db="EMBL/GenBank/DDBJ databases">
        <authorList>
            <person name="Gilroy R."/>
        </authorList>
    </citation>
    <scope>NUCLEOTIDE SEQUENCE</scope>
    <source>
        <strain evidence="11">ChiHejej3B27-3195</strain>
    </source>
</reference>
<dbReference type="AlphaFoldDB" id="A0A9D1URW3"/>
<dbReference type="PANTHER" id="PTHR32309:SF13">
    <property type="entry name" value="FERRIC ENTEROBACTIN TRANSPORT PROTEIN FEPE"/>
    <property type="match status" value="1"/>
</dbReference>
<keyword evidence="8 9" id="KW-0472">Membrane</keyword>
<evidence type="ECO:0000256" key="2">
    <source>
        <dbReference type="ARBA" id="ARBA00006683"/>
    </source>
</evidence>
<evidence type="ECO:0000256" key="6">
    <source>
        <dbReference type="ARBA" id="ARBA00022840"/>
    </source>
</evidence>
<comment type="caution">
    <text evidence="11">The sequence shown here is derived from an EMBL/GenBank/DDBJ whole genome shotgun (WGS) entry which is preliminary data.</text>
</comment>
<keyword evidence="4 9" id="KW-0812">Transmembrane</keyword>
<comment type="similarity">
    <text evidence="2">Belongs to the CpsC/CapA family.</text>
</comment>
<evidence type="ECO:0000259" key="10">
    <source>
        <dbReference type="Pfam" id="PF02706"/>
    </source>
</evidence>
<feature type="domain" description="Polysaccharide chain length determinant N-terminal" evidence="10">
    <location>
        <begin position="3"/>
        <end position="89"/>
    </location>
</feature>